<name>A0A8S9MT09_BRACR</name>
<feature type="region of interest" description="Disordered" evidence="1">
    <location>
        <begin position="127"/>
        <end position="249"/>
    </location>
</feature>
<evidence type="ECO:0000313" key="3">
    <source>
        <dbReference type="Proteomes" id="UP000712600"/>
    </source>
</evidence>
<dbReference type="Gene3D" id="1.20.1280.50">
    <property type="match status" value="1"/>
</dbReference>
<feature type="region of interest" description="Disordered" evidence="1">
    <location>
        <begin position="265"/>
        <end position="291"/>
    </location>
</feature>
<evidence type="ECO:0008006" key="4">
    <source>
        <dbReference type="Google" id="ProtNLM"/>
    </source>
</evidence>
<evidence type="ECO:0000256" key="1">
    <source>
        <dbReference type="SAM" id="MobiDB-lite"/>
    </source>
</evidence>
<dbReference type="InterPro" id="IPR036047">
    <property type="entry name" value="F-box-like_dom_sf"/>
</dbReference>
<feature type="compositionally biased region" description="Basic and acidic residues" evidence="1">
    <location>
        <begin position="128"/>
        <end position="138"/>
    </location>
</feature>
<evidence type="ECO:0000313" key="2">
    <source>
        <dbReference type="EMBL" id="KAF3486441.1"/>
    </source>
</evidence>
<accession>A0A8S9MT09</accession>
<dbReference type="AlphaFoldDB" id="A0A8S9MT09"/>
<reference evidence="2" key="1">
    <citation type="submission" date="2019-12" db="EMBL/GenBank/DDBJ databases">
        <title>Genome sequencing and annotation of Brassica cretica.</title>
        <authorList>
            <person name="Studholme D.J."/>
            <person name="Sarris P."/>
        </authorList>
    </citation>
    <scope>NUCLEOTIDE SEQUENCE</scope>
    <source>
        <strain evidence="2">PFS-109/04</strain>
        <tissue evidence="2">Leaf</tissue>
    </source>
</reference>
<organism evidence="2 3">
    <name type="scientific">Brassica cretica</name>
    <name type="common">Mustard</name>
    <dbReference type="NCBI Taxonomy" id="69181"/>
    <lineage>
        <taxon>Eukaryota</taxon>
        <taxon>Viridiplantae</taxon>
        <taxon>Streptophyta</taxon>
        <taxon>Embryophyta</taxon>
        <taxon>Tracheophyta</taxon>
        <taxon>Spermatophyta</taxon>
        <taxon>Magnoliopsida</taxon>
        <taxon>eudicotyledons</taxon>
        <taxon>Gunneridae</taxon>
        <taxon>Pentapetalae</taxon>
        <taxon>rosids</taxon>
        <taxon>malvids</taxon>
        <taxon>Brassicales</taxon>
        <taxon>Brassicaceae</taxon>
        <taxon>Brassiceae</taxon>
        <taxon>Brassica</taxon>
    </lineage>
</organism>
<proteinExistence type="predicted"/>
<sequence length="291" mass="33188">MNDKSEGKKEVIGSGLGRDWSELNREYLIDILSRLSLEERWSGPMLVCKPWMYACDDPSLNSVFDLYTWFERSRISNLWYSYEFEQKVDVTTHLRSRKFWPIKAQINFRRPNELSIKTHHPVLFSPPLKEKKTEFRRDREKKRRKREEKEERVFTKKRNRKTLERLSYHQRSPEPPQPEVTPACHQCSQTKPPSCSSRRDEAVATDHAAIGAQTKPLEPPEVSPLCARALHAPPPEIASAAGPPPRHHRNVVTAAVLRLLLSPSSAVTAGKPSPSPSVTVAGDSPTTRQPG</sequence>
<comment type="caution">
    <text evidence="2">The sequence shown here is derived from an EMBL/GenBank/DDBJ whole genome shotgun (WGS) entry which is preliminary data.</text>
</comment>
<gene>
    <name evidence="2" type="ORF">F2Q69_00052268</name>
</gene>
<protein>
    <recommendedName>
        <fullName evidence="4">F-box domain-containing protein</fullName>
    </recommendedName>
</protein>
<dbReference type="SUPFAM" id="SSF81383">
    <property type="entry name" value="F-box domain"/>
    <property type="match status" value="1"/>
</dbReference>
<feature type="compositionally biased region" description="Polar residues" evidence="1">
    <location>
        <begin position="186"/>
        <end position="196"/>
    </location>
</feature>
<dbReference type="Proteomes" id="UP000712600">
    <property type="component" value="Unassembled WGS sequence"/>
</dbReference>
<dbReference type="EMBL" id="QGKX02002183">
    <property type="protein sequence ID" value="KAF3486441.1"/>
    <property type="molecule type" value="Genomic_DNA"/>
</dbReference>